<feature type="domain" description="Polymerase/histidinol phosphatase N-terminal" evidence="1">
    <location>
        <begin position="5"/>
        <end position="79"/>
    </location>
</feature>
<comment type="caution">
    <text evidence="2">The sequence shown here is derived from an EMBL/GenBank/DDBJ whole genome shotgun (WGS) entry which is preliminary data.</text>
</comment>
<evidence type="ECO:0000313" key="3">
    <source>
        <dbReference type="Proteomes" id="UP000473885"/>
    </source>
</evidence>
<dbReference type="RefSeq" id="WP_050606485.1">
    <property type="nucleotide sequence ID" value="NZ_CABKUB010000006.1"/>
</dbReference>
<name>A0A6M0R904_9CLOT</name>
<dbReference type="Pfam" id="PF02811">
    <property type="entry name" value="PHP"/>
    <property type="match status" value="1"/>
</dbReference>
<keyword evidence="3" id="KW-1185">Reference proteome</keyword>
<gene>
    <name evidence="2" type="ORF">FDF74_05815</name>
</gene>
<dbReference type="InterPro" id="IPR016195">
    <property type="entry name" value="Pol/histidinol_Pase-like"/>
</dbReference>
<organism evidence="2 3">
    <name type="scientific">Clostridium niameyense</name>
    <dbReference type="NCBI Taxonomy" id="1622073"/>
    <lineage>
        <taxon>Bacteria</taxon>
        <taxon>Bacillati</taxon>
        <taxon>Bacillota</taxon>
        <taxon>Clostridia</taxon>
        <taxon>Eubacteriales</taxon>
        <taxon>Clostridiaceae</taxon>
        <taxon>Clostridium</taxon>
    </lineage>
</organism>
<evidence type="ECO:0000259" key="1">
    <source>
        <dbReference type="SMART" id="SM00481"/>
    </source>
</evidence>
<dbReference type="PANTHER" id="PTHR36928:SF1">
    <property type="entry name" value="PHOSPHATASE YCDX-RELATED"/>
    <property type="match status" value="1"/>
</dbReference>
<dbReference type="Proteomes" id="UP000473885">
    <property type="component" value="Unassembled WGS sequence"/>
</dbReference>
<accession>A0A6M0R904</accession>
<dbReference type="PANTHER" id="PTHR36928">
    <property type="entry name" value="PHOSPHATASE YCDX-RELATED"/>
    <property type="match status" value="1"/>
</dbReference>
<proteinExistence type="predicted"/>
<dbReference type="InterPro" id="IPR050243">
    <property type="entry name" value="PHP_phosphatase"/>
</dbReference>
<dbReference type="Gene3D" id="3.20.20.140">
    <property type="entry name" value="Metal-dependent hydrolases"/>
    <property type="match status" value="1"/>
</dbReference>
<dbReference type="GO" id="GO:0042578">
    <property type="term" value="F:phosphoric ester hydrolase activity"/>
    <property type="evidence" value="ECO:0007669"/>
    <property type="project" value="TreeGrafter"/>
</dbReference>
<reference evidence="2 3" key="1">
    <citation type="submission" date="2019-04" db="EMBL/GenBank/DDBJ databases">
        <title>Genome sequencing of Clostridium botulinum Groups I-IV and Clostridium butyricum.</title>
        <authorList>
            <person name="Brunt J."/>
            <person name="Van Vliet A.H.M."/>
            <person name="Stringer S.C."/>
            <person name="Carter A.T."/>
            <person name="Peck M.W."/>
        </authorList>
    </citation>
    <scope>NUCLEOTIDE SEQUENCE [LARGE SCALE GENOMIC DNA]</scope>
    <source>
        <strain evidence="2 3">IFR 18/094</strain>
    </source>
</reference>
<dbReference type="EMBL" id="SXDP01000003">
    <property type="protein sequence ID" value="NEZ46732.1"/>
    <property type="molecule type" value="Genomic_DNA"/>
</dbReference>
<dbReference type="SMART" id="SM00481">
    <property type="entry name" value="POLIIIAc"/>
    <property type="match status" value="1"/>
</dbReference>
<dbReference type="OrthoDB" id="9808747at2"/>
<dbReference type="InterPro" id="IPR004013">
    <property type="entry name" value="PHP_dom"/>
</dbReference>
<dbReference type="NCBIfam" id="NF006702">
    <property type="entry name" value="PRK09248.1"/>
    <property type="match status" value="1"/>
</dbReference>
<dbReference type="CDD" id="cd07437">
    <property type="entry name" value="PHP_HisPPase_Ycdx_like"/>
    <property type="match status" value="1"/>
</dbReference>
<dbReference type="InterPro" id="IPR003141">
    <property type="entry name" value="Pol/His_phosphatase_N"/>
</dbReference>
<dbReference type="GO" id="GO:0005829">
    <property type="term" value="C:cytosol"/>
    <property type="evidence" value="ECO:0007669"/>
    <property type="project" value="TreeGrafter"/>
</dbReference>
<evidence type="ECO:0000313" key="2">
    <source>
        <dbReference type="EMBL" id="NEZ46732.1"/>
    </source>
</evidence>
<dbReference type="SUPFAM" id="SSF89550">
    <property type="entry name" value="PHP domain-like"/>
    <property type="match status" value="1"/>
</dbReference>
<dbReference type="AlphaFoldDB" id="A0A6M0R904"/>
<dbReference type="GO" id="GO:0008270">
    <property type="term" value="F:zinc ion binding"/>
    <property type="evidence" value="ECO:0007669"/>
    <property type="project" value="TreeGrafter"/>
</dbReference>
<protein>
    <submittedName>
        <fullName evidence="2">Phosphatase</fullName>
    </submittedName>
</protein>
<sequence>MKYVVDTHTHTIVSGHAYTTLLENVQEASNIGLKVLGTTEHGPSMQGAPDLMYFRNFKVIPRKLKGVILLNGCEANIIDFNGMIDIPDYIQKRLDIIIASLHDICIKPSSREENTKALLKAMENPYIDILGHIGNPSFPIYEEEVVKTAKEKNVLIEINNGSFISRKGSEKTCRKVATLCKKYNVNVILGTDSHFCSQIGRFPKAEEMLKEISFSEELIMNTNEEKILKYLKKKGKLKNINLD</sequence>